<sequence>MDWLTATDALTRKLDPKHVSSRKQGGGQVQYVEGWHAIAEANRIFGHGAWARETVELRQLGEPRETEGKFRVEYLARVRITVWLDGPPVVREGCGFGQGIDRDVGQAHESALKEAETDAMKRALMTFGNPFGLALYDKSRADVGVDASPADVERAVAIMAAATTVEALTAAWRALPQHVGQDERVKAAAAVRKTHLIQNKEAA</sequence>
<dbReference type="Pfam" id="PF04098">
    <property type="entry name" value="Rad52_Rad22"/>
    <property type="match status" value="1"/>
</dbReference>
<name>A0A344PKX6_9RHOB</name>
<dbReference type="RefSeq" id="WP_114076350.1">
    <property type="nucleotide sequence ID" value="NZ_CP030918.1"/>
</dbReference>
<keyword evidence="3" id="KW-0233">DNA recombination</keyword>
<dbReference type="GO" id="GO:0000724">
    <property type="term" value="P:double-strand break repair via homologous recombination"/>
    <property type="evidence" value="ECO:0007669"/>
    <property type="project" value="TreeGrafter"/>
</dbReference>
<dbReference type="AlphaFoldDB" id="A0A344PKX6"/>
<evidence type="ECO:0000256" key="3">
    <source>
        <dbReference type="ARBA" id="ARBA00023172"/>
    </source>
</evidence>
<evidence type="ECO:0000256" key="1">
    <source>
        <dbReference type="ARBA" id="ARBA00006638"/>
    </source>
</evidence>
<dbReference type="Proteomes" id="UP000252023">
    <property type="component" value="Chromosome"/>
</dbReference>
<dbReference type="InterPro" id="IPR007232">
    <property type="entry name" value="Rad52_Rad59_Rad22"/>
</dbReference>
<gene>
    <name evidence="5" type="ORF">DRW48_10315</name>
</gene>
<dbReference type="InterPro" id="IPR041247">
    <property type="entry name" value="Rad52_fam"/>
</dbReference>
<dbReference type="PANTHER" id="PTHR12132:SF1">
    <property type="entry name" value="DNA REPAIR PROTEIN RAD52 HOMOLOG"/>
    <property type="match status" value="1"/>
</dbReference>
<accession>A0A344PKX6</accession>
<proteinExistence type="inferred from homology"/>
<dbReference type="GO" id="GO:0006312">
    <property type="term" value="P:mitotic recombination"/>
    <property type="evidence" value="ECO:0007669"/>
    <property type="project" value="TreeGrafter"/>
</dbReference>
<evidence type="ECO:0000256" key="4">
    <source>
        <dbReference type="ARBA" id="ARBA00023204"/>
    </source>
</evidence>
<dbReference type="EMBL" id="CP030918">
    <property type="protein sequence ID" value="AXC50031.1"/>
    <property type="molecule type" value="Genomic_DNA"/>
</dbReference>
<organism evidence="5 6">
    <name type="scientific">Paracoccus suum</name>
    <dbReference type="NCBI Taxonomy" id="2259340"/>
    <lineage>
        <taxon>Bacteria</taxon>
        <taxon>Pseudomonadati</taxon>
        <taxon>Pseudomonadota</taxon>
        <taxon>Alphaproteobacteria</taxon>
        <taxon>Rhodobacterales</taxon>
        <taxon>Paracoccaceae</taxon>
        <taxon>Paracoccus</taxon>
    </lineage>
</organism>
<dbReference type="PANTHER" id="PTHR12132">
    <property type="entry name" value="DNA REPAIR AND RECOMBINATION PROTEIN RAD52, RAD59"/>
    <property type="match status" value="1"/>
</dbReference>
<evidence type="ECO:0000256" key="2">
    <source>
        <dbReference type="ARBA" id="ARBA00022763"/>
    </source>
</evidence>
<dbReference type="InterPro" id="IPR042525">
    <property type="entry name" value="Rad52_Rad59_Rad22_sf"/>
</dbReference>
<dbReference type="GO" id="GO:0045002">
    <property type="term" value="P:double-strand break repair via single-strand annealing"/>
    <property type="evidence" value="ECO:0007669"/>
    <property type="project" value="TreeGrafter"/>
</dbReference>
<dbReference type="KEGG" id="pars:DRW48_10315"/>
<keyword evidence="4" id="KW-0234">DNA repair</keyword>
<dbReference type="Gene3D" id="3.30.390.80">
    <property type="entry name" value="DNA repair protein Rad52/59/22"/>
    <property type="match status" value="1"/>
</dbReference>
<evidence type="ECO:0000313" key="6">
    <source>
        <dbReference type="Proteomes" id="UP000252023"/>
    </source>
</evidence>
<evidence type="ECO:0008006" key="7">
    <source>
        <dbReference type="Google" id="ProtNLM"/>
    </source>
</evidence>
<evidence type="ECO:0000313" key="5">
    <source>
        <dbReference type="EMBL" id="AXC50031.1"/>
    </source>
</evidence>
<dbReference type="OrthoDB" id="149299at2"/>
<dbReference type="SUPFAM" id="SSF54768">
    <property type="entry name" value="dsRNA-binding domain-like"/>
    <property type="match status" value="1"/>
</dbReference>
<comment type="similarity">
    <text evidence="1">Belongs to the RAD52 family.</text>
</comment>
<reference evidence="6" key="1">
    <citation type="submission" date="2018-07" db="EMBL/GenBank/DDBJ databases">
        <title>Genome sequencing of Paracoccus sp. SC2-6.</title>
        <authorList>
            <person name="Heo J."/>
            <person name="Kim S.-J."/>
            <person name="Kwon S.-W."/>
        </authorList>
    </citation>
    <scope>NUCLEOTIDE SEQUENCE [LARGE SCALE GENOMIC DNA]</scope>
    <source>
        <strain evidence="6">SC2-6</strain>
    </source>
</reference>
<keyword evidence="6" id="KW-1185">Reference proteome</keyword>
<protein>
    <recommendedName>
        <fullName evidence="7">DNA repair protein Rad52</fullName>
    </recommendedName>
</protein>
<keyword evidence="2" id="KW-0227">DNA damage</keyword>